<protein>
    <recommendedName>
        <fullName evidence="6">Ribonuclease P protein component</fullName>
        <ecNumber evidence="6">3.1.26.5</ecNumber>
    </recommendedName>
</protein>
<dbReference type="EC" id="3.1.26.5" evidence="6"/>
<dbReference type="Proteomes" id="UP000177905">
    <property type="component" value="Unassembled WGS sequence"/>
</dbReference>
<dbReference type="PANTHER" id="PTHR33992">
    <property type="entry name" value="RIBONUCLEASE P PROTEIN COMPONENT"/>
    <property type="match status" value="1"/>
</dbReference>
<evidence type="ECO:0000256" key="4">
    <source>
        <dbReference type="ARBA" id="ARBA00022801"/>
    </source>
</evidence>
<dbReference type="GO" id="GO:0042781">
    <property type="term" value="F:3'-tRNA processing endoribonuclease activity"/>
    <property type="evidence" value="ECO:0007669"/>
    <property type="project" value="TreeGrafter"/>
</dbReference>
<reference evidence="7 8" key="1">
    <citation type="journal article" date="2016" name="Nat. Commun.">
        <title>Thousands of microbial genomes shed light on interconnected biogeochemical processes in an aquifer system.</title>
        <authorList>
            <person name="Anantharaman K."/>
            <person name="Brown C.T."/>
            <person name="Hug L.A."/>
            <person name="Sharon I."/>
            <person name="Castelle C.J."/>
            <person name="Probst A.J."/>
            <person name="Thomas B.C."/>
            <person name="Singh A."/>
            <person name="Wilkins M.J."/>
            <person name="Karaoz U."/>
            <person name="Brodie E.L."/>
            <person name="Williams K.H."/>
            <person name="Hubbard S.S."/>
            <person name="Banfield J.F."/>
        </authorList>
    </citation>
    <scope>NUCLEOTIDE SEQUENCE [LARGE SCALE GENOMIC DNA]</scope>
</reference>
<dbReference type="GO" id="GO:0030677">
    <property type="term" value="C:ribonuclease P complex"/>
    <property type="evidence" value="ECO:0007669"/>
    <property type="project" value="TreeGrafter"/>
</dbReference>
<dbReference type="InterPro" id="IPR000100">
    <property type="entry name" value="RNase_P"/>
</dbReference>
<dbReference type="NCBIfam" id="TIGR00188">
    <property type="entry name" value="rnpA"/>
    <property type="match status" value="1"/>
</dbReference>
<dbReference type="SUPFAM" id="SSF54211">
    <property type="entry name" value="Ribosomal protein S5 domain 2-like"/>
    <property type="match status" value="1"/>
</dbReference>
<keyword evidence="1" id="KW-0819">tRNA processing</keyword>
<evidence type="ECO:0000256" key="5">
    <source>
        <dbReference type="ARBA" id="ARBA00022884"/>
    </source>
</evidence>
<dbReference type="Pfam" id="PF00825">
    <property type="entry name" value="Ribonuclease_P"/>
    <property type="match status" value="1"/>
</dbReference>
<name>A0A1F4S6Y2_UNCSA</name>
<keyword evidence="4" id="KW-0378">Hydrolase</keyword>
<gene>
    <name evidence="7" type="ORF">A2290_02885</name>
</gene>
<dbReference type="PANTHER" id="PTHR33992:SF1">
    <property type="entry name" value="RIBONUCLEASE P PROTEIN COMPONENT"/>
    <property type="match status" value="1"/>
</dbReference>
<evidence type="ECO:0000256" key="6">
    <source>
        <dbReference type="NCBIfam" id="TIGR00188"/>
    </source>
</evidence>
<dbReference type="GO" id="GO:0004526">
    <property type="term" value="F:ribonuclease P activity"/>
    <property type="evidence" value="ECO:0007669"/>
    <property type="project" value="UniProtKB-UniRule"/>
</dbReference>
<evidence type="ECO:0000313" key="8">
    <source>
        <dbReference type="Proteomes" id="UP000177905"/>
    </source>
</evidence>
<keyword evidence="5" id="KW-0694">RNA-binding</keyword>
<dbReference type="InterPro" id="IPR020568">
    <property type="entry name" value="Ribosomal_Su5_D2-typ_SF"/>
</dbReference>
<dbReference type="InterPro" id="IPR014721">
    <property type="entry name" value="Ribsml_uS5_D2-typ_fold_subgr"/>
</dbReference>
<dbReference type="Gene3D" id="3.30.230.10">
    <property type="match status" value="1"/>
</dbReference>
<evidence type="ECO:0000256" key="2">
    <source>
        <dbReference type="ARBA" id="ARBA00022722"/>
    </source>
</evidence>
<keyword evidence="3" id="KW-0255">Endonuclease</keyword>
<evidence type="ECO:0000256" key="3">
    <source>
        <dbReference type="ARBA" id="ARBA00022759"/>
    </source>
</evidence>
<organism evidence="7 8">
    <name type="scientific">candidate division WOR-1 bacterium RIFOXYB2_FULL_36_35</name>
    <dbReference type="NCBI Taxonomy" id="1802578"/>
    <lineage>
        <taxon>Bacteria</taxon>
        <taxon>Bacillati</taxon>
        <taxon>Saganbacteria</taxon>
    </lineage>
</organism>
<comment type="caution">
    <text evidence="7">The sequence shown here is derived from an EMBL/GenBank/DDBJ whole genome shotgun (WGS) entry which is preliminary data.</text>
</comment>
<sequence length="105" mass="12162">MKSLKNREFEEVYKSGKKFYSSFFTLFFLSSQVFKYGLVVSKKHGSSVCRNKIKRRLKVIIGKIESKLLAPCFIVIIPKRGVASLNFEELVEKFINTAKRAKIIH</sequence>
<dbReference type="EMBL" id="MEUA01000012">
    <property type="protein sequence ID" value="OGC16182.1"/>
    <property type="molecule type" value="Genomic_DNA"/>
</dbReference>
<evidence type="ECO:0000256" key="1">
    <source>
        <dbReference type="ARBA" id="ARBA00022694"/>
    </source>
</evidence>
<dbReference type="AlphaFoldDB" id="A0A1F4S6Y2"/>
<proteinExistence type="predicted"/>
<keyword evidence="2" id="KW-0540">Nuclease</keyword>
<evidence type="ECO:0000313" key="7">
    <source>
        <dbReference type="EMBL" id="OGC16182.1"/>
    </source>
</evidence>
<accession>A0A1F4S6Y2</accession>
<dbReference type="GO" id="GO:0000049">
    <property type="term" value="F:tRNA binding"/>
    <property type="evidence" value="ECO:0007669"/>
    <property type="project" value="InterPro"/>
</dbReference>